<organism evidence="3 4">
    <name type="scientific">Amycolatopsis coloradensis</name>
    <dbReference type="NCBI Taxonomy" id="76021"/>
    <lineage>
        <taxon>Bacteria</taxon>
        <taxon>Bacillati</taxon>
        <taxon>Actinomycetota</taxon>
        <taxon>Actinomycetes</taxon>
        <taxon>Pseudonocardiales</taxon>
        <taxon>Pseudonocardiaceae</taxon>
        <taxon>Amycolatopsis</taxon>
    </lineage>
</organism>
<dbReference type="OrthoDB" id="3821392at2"/>
<dbReference type="InterPro" id="IPR046542">
    <property type="entry name" value="DUF6801"/>
</dbReference>
<keyword evidence="4" id="KW-1185">Reference proteome</keyword>
<reference evidence="3 4" key="1">
    <citation type="submission" date="2016-01" db="EMBL/GenBank/DDBJ databases">
        <title>Amycolatopsis coloradensis genome sequencing and assembly.</title>
        <authorList>
            <person name="Mayilraj S."/>
        </authorList>
    </citation>
    <scope>NUCLEOTIDE SEQUENCE [LARGE SCALE GENOMIC DNA]</scope>
    <source>
        <strain evidence="3 4">DSM 44225</strain>
    </source>
</reference>
<dbReference type="Pfam" id="PF20611">
    <property type="entry name" value="DUF6801"/>
    <property type="match status" value="1"/>
</dbReference>
<dbReference type="STRING" id="76021.BS329_03480"/>
<dbReference type="RefSeq" id="WP_076155584.1">
    <property type="nucleotide sequence ID" value="NZ_JBEZVB010000087.1"/>
</dbReference>
<dbReference type="AlphaFoldDB" id="A0A1R0L2W4"/>
<sequence>MGQQVRRALGRFPVLAGVILLVGVNGALASSAATDPSAPPVAPSQGADSTHKSLANTCVFPDPVGARPVTVDTKATLPKIVATGKPVQLKDFSLTFTIPAGALGEGTEIEGAAAVELTATRADKKTPVPVTLTIPATKVPVTGDLSLVATGKVPDIVMTVEGELQLSTGAPSLALTVPAAPAPFKPITCTQAPGQDATLGSVALLPLKGTEPGTRKPGEQKRQGDPRAAGDPPDPNIIVIPLLPFELVNTATISKVGAVARLKPGFMFNAIWTVYLDRTTSEISGTALQPPSKLNLLGFGFLPISGTMELLPTDYRTGNTLIDAAGTVISEPDGSSTATVRVLGYGRLSNITVNGVDLGVGDNCVTAEPLELNLRGTKYDTAYGGVLRTDPDSPDPLYRGFTLPRFVGCGVKENLDSLLSGMSSGPGNQVCFGVNQVGLPRTPERECPNATPPAG</sequence>
<evidence type="ECO:0000313" key="3">
    <source>
        <dbReference type="EMBL" id="OLZ56690.1"/>
    </source>
</evidence>
<feature type="compositionally biased region" description="Basic and acidic residues" evidence="1">
    <location>
        <begin position="213"/>
        <end position="225"/>
    </location>
</feature>
<feature type="region of interest" description="Disordered" evidence="1">
    <location>
        <begin position="206"/>
        <end position="235"/>
    </location>
</feature>
<proteinExistence type="predicted"/>
<gene>
    <name evidence="3" type="ORF">BS329_03480</name>
</gene>
<evidence type="ECO:0000259" key="2">
    <source>
        <dbReference type="Pfam" id="PF20611"/>
    </source>
</evidence>
<evidence type="ECO:0000313" key="4">
    <source>
        <dbReference type="Proteomes" id="UP000187486"/>
    </source>
</evidence>
<protein>
    <recommendedName>
        <fullName evidence="2">DUF6801 domain-containing protein</fullName>
    </recommendedName>
</protein>
<comment type="caution">
    <text evidence="3">The sequence shown here is derived from an EMBL/GenBank/DDBJ whole genome shotgun (WGS) entry which is preliminary data.</text>
</comment>
<name>A0A1R0L2W4_9PSEU</name>
<dbReference type="Proteomes" id="UP000187486">
    <property type="component" value="Unassembled WGS sequence"/>
</dbReference>
<feature type="domain" description="DUF6801" evidence="2">
    <location>
        <begin position="57"/>
        <end position="200"/>
    </location>
</feature>
<evidence type="ECO:0000256" key="1">
    <source>
        <dbReference type="SAM" id="MobiDB-lite"/>
    </source>
</evidence>
<dbReference type="EMBL" id="MQUQ01000002">
    <property type="protein sequence ID" value="OLZ56690.1"/>
    <property type="molecule type" value="Genomic_DNA"/>
</dbReference>
<accession>A0A1R0L2W4</accession>